<dbReference type="Proteomes" id="UP001501734">
    <property type="component" value="Unassembled WGS sequence"/>
</dbReference>
<evidence type="ECO:0000259" key="2">
    <source>
        <dbReference type="Pfam" id="PF13439"/>
    </source>
</evidence>
<gene>
    <name evidence="3" type="ORF">GCM10022410_13310</name>
</gene>
<dbReference type="Gene3D" id="3.40.50.2000">
    <property type="entry name" value="Glycogen Phosphorylase B"/>
    <property type="match status" value="2"/>
</dbReference>
<dbReference type="EMBL" id="BAABDL010000071">
    <property type="protein sequence ID" value="GAA4068729.1"/>
    <property type="molecule type" value="Genomic_DNA"/>
</dbReference>
<protein>
    <submittedName>
        <fullName evidence="3">Glycosyltransferase family 4 protein</fullName>
    </submittedName>
</protein>
<evidence type="ECO:0000313" key="3">
    <source>
        <dbReference type="EMBL" id="GAA4068729.1"/>
    </source>
</evidence>
<keyword evidence="4" id="KW-1185">Reference proteome</keyword>
<proteinExistence type="predicted"/>
<dbReference type="RefSeq" id="WP_344911553.1">
    <property type="nucleotide sequence ID" value="NZ_BAABDL010000071.1"/>
</dbReference>
<dbReference type="CDD" id="cd03801">
    <property type="entry name" value="GT4_PimA-like"/>
    <property type="match status" value="1"/>
</dbReference>
<evidence type="ECO:0000313" key="4">
    <source>
        <dbReference type="Proteomes" id="UP001501734"/>
    </source>
</evidence>
<accession>A0ABP7VJS5</accession>
<name>A0ABP7VJS5_9BACI</name>
<dbReference type="InterPro" id="IPR001296">
    <property type="entry name" value="Glyco_trans_1"/>
</dbReference>
<dbReference type="InterPro" id="IPR028098">
    <property type="entry name" value="Glyco_trans_4-like_N"/>
</dbReference>
<dbReference type="Pfam" id="PF13439">
    <property type="entry name" value="Glyco_transf_4"/>
    <property type="match status" value="1"/>
</dbReference>
<organism evidence="3 4">
    <name type="scientific">Amphibacillus indicireducens</name>
    <dbReference type="NCBI Taxonomy" id="1076330"/>
    <lineage>
        <taxon>Bacteria</taxon>
        <taxon>Bacillati</taxon>
        <taxon>Bacillota</taxon>
        <taxon>Bacilli</taxon>
        <taxon>Bacillales</taxon>
        <taxon>Bacillaceae</taxon>
        <taxon>Amphibacillus</taxon>
    </lineage>
</organism>
<feature type="domain" description="Glycosyltransferase subfamily 4-like N-terminal" evidence="2">
    <location>
        <begin position="95"/>
        <end position="205"/>
    </location>
</feature>
<dbReference type="SUPFAM" id="SSF53756">
    <property type="entry name" value="UDP-Glycosyltransferase/glycogen phosphorylase"/>
    <property type="match status" value="1"/>
</dbReference>
<dbReference type="Pfam" id="PF00534">
    <property type="entry name" value="Glycos_transf_1"/>
    <property type="match status" value="1"/>
</dbReference>
<evidence type="ECO:0000259" key="1">
    <source>
        <dbReference type="Pfam" id="PF00534"/>
    </source>
</evidence>
<dbReference type="PANTHER" id="PTHR12526">
    <property type="entry name" value="GLYCOSYLTRANSFERASE"/>
    <property type="match status" value="1"/>
</dbReference>
<feature type="domain" description="Glycosyl transferase family 1" evidence="1">
    <location>
        <begin position="216"/>
        <end position="365"/>
    </location>
</feature>
<dbReference type="PANTHER" id="PTHR12526:SF630">
    <property type="entry name" value="GLYCOSYLTRANSFERASE"/>
    <property type="match status" value="1"/>
</dbReference>
<sequence>MKVSIVYMGDVNAKNGASKVVKSLIDNKAEFINNGITINNLYASKPYNQADQFWNKSKKNNLEFRAKLKLFLGKTMIGSIISLYLQYFRNAKISVKKVIESDDNSDLLIFHDIFSCYTYYKKKKNFDENVILVLHTNGDTWKMVYEYFPKLNKKLFNRFFNYVEKYVCENSNRIVFVSEMSAANFVGLRPEYKDKIACIYNGIDSSSDLANEIDIERLRMISVGTLNSRKAQNLIIESLAQIVDKSIKLTLVGDGEKKEEFYEIAENNQVLDQVDFLGSRNDVEEILRGHNLFIMSSKDEGLPISIIEAMKHGLPIIATNVGGIPELIDGNGILVEPDVESIKKAIEELNNNKTTLKEMSIKSRKIFEQKFTVNRMIKNYSDLIKEVIYEKN</sequence>
<comment type="caution">
    <text evidence="3">The sequence shown here is derived from an EMBL/GenBank/DDBJ whole genome shotgun (WGS) entry which is preliminary data.</text>
</comment>
<reference evidence="4" key="1">
    <citation type="journal article" date="2019" name="Int. J. Syst. Evol. Microbiol.">
        <title>The Global Catalogue of Microorganisms (GCM) 10K type strain sequencing project: providing services to taxonomists for standard genome sequencing and annotation.</title>
        <authorList>
            <consortium name="The Broad Institute Genomics Platform"/>
            <consortium name="The Broad Institute Genome Sequencing Center for Infectious Disease"/>
            <person name="Wu L."/>
            <person name="Ma J."/>
        </authorList>
    </citation>
    <scope>NUCLEOTIDE SEQUENCE [LARGE SCALE GENOMIC DNA]</scope>
    <source>
        <strain evidence="4">JCM 17250</strain>
    </source>
</reference>